<protein>
    <submittedName>
        <fullName evidence="1">Uncharacterized protein</fullName>
    </submittedName>
</protein>
<organism evidence="1 2">
    <name type="scientific">Methylocystis iwaonis</name>
    <dbReference type="NCBI Taxonomy" id="2885079"/>
    <lineage>
        <taxon>Bacteria</taxon>
        <taxon>Pseudomonadati</taxon>
        <taxon>Pseudomonadota</taxon>
        <taxon>Alphaproteobacteria</taxon>
        <taxon>Hyphomicrobiales</taxon>
        <taxon>Methylocystaceae</taxon>
        <taxon>Methylocystis</taxon>
    </lineage>
</organism>
<evidence type="ECO:0000313" key="1">
    <source>
        <dbReference type="EMBL" id="BDV33062.1"/>
    </source>
</evidence>
<dbReference type="InterPro" id="IPR011050">
    <property type="entry name" value="Pectin_lyase_fold/virulence"/>
</dbReference>
<name>A0ABN6VFX0_9HYPH</name>
<proteinExistence type="predicted"/>
<gene>
    <name evidence="1" type="ORF">SS37A_05910</name>
</gene>
<evidence type="ECO:0000313" key="2">
    <source>
        <dbReference type="Proteomes" id="UP001317629"/>
    </source>
</evidence>
<accession>A0ABN6VFX0</accession>
<dbReference type="Proteomes" id="UP001317629">
    <property type="component" value="Chromosome"/>
</dbReference>
<sequence length="101" mass="11035">MPHAMGVNPLERPIDTLPYAPERFNGLLTAWRVDGFSVSDCVFEGAPEAAVALWECQGAQISNNRISLSRVAMFSHAGRDNVFFGNDCAESVFGVYLAHFA</sequence>
<dbReference type="SUPFAM" id="SSF51126">
    <property type="entry name" value="Pectin lyase-like"/>
    <property type="match status" value="1"/>
</dbReference>
<dbReference type="EMBL" id="AP027142">
    <property type="protein sequence ID" value="BDV33062.1"/>
    <property type="molecule type" value="Genomic_DNA"/>
</dbReference>
<reference evidence="1 2" key="1">
    <citation type="journal article" date="2023" name="Int. J. Syst. Evol. Microbiol.">
        <title>Methylocystis iwaonis sp. nov., a type II methane-oxidizing bacterium from surface soil of a rice paddy field in Japan, and emended description of the genus Methylocystis (ex Whittenbury et al. 1970) Bowman et al. 1993.</title>
        <authorList>
            <person name="Kaise H."/>
            <person name="Sawadogo J.B."/>
            <person name="Alam M.S."/>
            <person name="Ueno C."/>
            <person name="Dianou D."/>
            <person name="Shinjo R."/>
            <person name="Asakawa S."/>
        </authorList>
    </citation>
    <scope>NUCLEOTIDE SEQUENCE [LARGE SCALE GENOMIC DNA]</scope>
    <source>
        <strain evidence="1 2">SS37A-Re</strain>
    </source>
</reference>
<keyword evidence="2" id="KW-1185">Reference proteome</keyword>